<protein>
    <submittedName>
        <fullName evidence="1">DNA methylase</fullName>
    </submittedName>
</protein>
<dbReference type="AlphaFoldDB" id="A0A380WU30"/>
<dbReference type="EMBL" id="UFTA01000002">
    <property type="protein sequence ID" value="SUU92343.1"/>
    <property type="molecule type" value="Genomic_DNA"/>
</dbReference>
<evidence type="ECO:0000313" key="2">
    <source>
        <dbReference type="Proteomes" id="UP000255124"/>
    </source>
</evidence>
<keyword evidence="1" id="KW-0489">Methyltransferase</keyword>
<proteinExistence type="predicted"/>
<keyword evidence="1" id="KW-0808">Transferase</keyword>
<dbReference type="GO" id="GO:0008168">
    <property type="term" value="F:methyltransferase activity"/>
    <property type="evidence" value="ECO:0007669"/>
    <property type="project" value="UniProtKB-KW"/>
</dbReference>
<reference evidence="1 2" key="1">
    <citation type="submission" date="2018-06" db="EMBL/GenBank/DDBJ databases">
        <authorList>
            <consortium name="Pathogen Informatics"/>
            <person name="Doyle S."/>
        </authorList>
    </citation>
    <scope>NUCLEOTIDE SEQUENCE [LARGE SCALE GENOMIC DNA]</scope>
    <source>
        <strain evidence="1 2">NCTC9810</strain>
    </source>
</reference>
<gene>
    <name evidence="1" type="ORF">NCTC9810_00671</name>
</gene>
<accession>A0A380WU30</accession>
<dbReference type="Proteomes" id="UP000255124">
    <property type="component" value="Unassembled WGS sequence"/>
</dbReference>
<dbReference type="GO" id="GO:0032259">
    <property type="term" value="P:methylation"/>
    <property type="evidence" value="ECO:0007669"/>
    <property type="project" value="UniProtKB-KW"/>
</dbReference>
<organism evidence="1 2">
    <name type="scientific">Anaerococcus octavius</name>
    <dbReference type="NCBI Taxonomy" id="54007"/>
    <lineage>
        <taxon>Bacteria</taxon>
        <taxon>Bacillati</taxon>
        <taxon>Bacillota</taxon>
        <taxon>Tissierellia</taxon>
        <taxon>Tissierellales</taxon>
        <taxon>Peptoniphilaceae</taxon>
        <taxon>Anaerococcus</taxon>
    </lineage>
</organism>
<evidence type="ECO:0000313" key="1">
    <source>
        <dbReference type="EMBL" id="SUU92343.1"/>
    </source>
</evidence>
<sequence>MQVNDFKNIQEAIKYEVLQDEKEYLKLLKVIGNNQKYDFSSQLSIYNKEPEARTCATFDMWKKYFGRVVMRGQKGIPILVGSDINKKISYIFDISQTTSMDRNINEVSLWKFDHENHNEALKEIIRDSSFEASDSLNENIFSLSRIYGDEYINLALADLRIDIEDRLSFEKFMRDAISYAVANRFNTVYPMDMENLKNNFSRINTISLEQIGLVISKISEDIIDSTIEKSKEIDRSRLLTERAGGDYNRDIENTNEDRGGQEVEMDEFSQMEATEEIAMKIEEKTLDMMEKDLEFMEKFPNPTYAVLRLSYLVGSEDMENWKKLQEMYEEKTLLNHLKEIQTQAVDYIKREKVKMMKTQGLTEKMMRENPEEYQGQMNNLMTTVKKMAIKEYVEA</sequence>
<name>A0A380WU30_9FIRM</name>